<feature type="compositionally biased region" description="Polar residues" evidence="1">
    <location>
        <begin position="433"/>
        <end position="461"/>
    </location>
</feature>
<dbReference type="GO" id="GO:0031593">
    <property type="term" value="F:polyubiquitin modification-dependent protein binding"/>
    <property type="evidence" value="ECO:0007669"/>
    <property type="project" value="TreeGrafter"/>
</dbReference>
<feature type="compositionally biased region" description="Polar residues" evidence="1">
    <location>
        <begin position="502"/>
        <end position="515"/>
    </location>
</feature>
<evidence type="ECO:0000256" key="1">
    <source>
        <dbReference type="SAM" id="MobiDB-lite"/>
    </source>
</evidence>
<reference evidence="3" key="1">
    <citation type="submission" date="2020-06" db="EMBL/GenBank/DDBJ databases">
        <title>WGS assembly of Ceratodon purpureus strain R40.</title>
        <authorList>
            <person name="Carey S.B."/>
            <person name="Jenkins J."/>
            <person name="Shu S."/>
            <person name="Lovell J.T."/>
            <person name="Sreedasyam A."/>
            <person name="Maumus F."/>
            <person name="Tiley G.P."/>
            <person name="Fernandez-Pozo N."/>
            <person name="Barry K."/>
            <person name="Chen C."/>
            <person name="Wang M."/>
            <person name="Lipzen A."/>
            <person name="Daum C."/>
            <person name="Saski C.A."/>
            <person name="Payton A.C."/>
            <person name="Mcbreen J.C."/>
            <person name="Conrad R.E."/>
            <person name="Kollar L.M."/>
            <person name="Olsson S."/>
            <person name="Huttunen S."/>
            <person name="Landis J.B."/>
            <person name="Wickett N.J."/>
            <person name="Johnson M.G."/>
            <person name="Rensing S.A."/>
            <person name="Grimwood J."/>
            <person name="Schmutz J."/>
            <person name="Mcdaniel S.F."/>
        </authorList>
    </citation>
    <scope>NUCLEOTIDE SEQUENCE</scope>
    <source>
        <strain evidence="3">R40</strain>
    </source>
</reference>
<feature type="region of interest" description="Disordered" evidence="1">
    <location>
        <begin position="384"/>
        <end position="522"/>
    </location>
</feature>
<dbReference type="PROSITE" id="PS50053">
    <property type="entry name" value="UBIQUITIN_2"/>
    <property type="match status" value="1"/>
</dbReference>
<evidence type="ECO:0000259" key="2">
    <source>
        <dbReference type="PROSITE" id="PS50053"/>
    </source>
</evidence>
<protein>
    <recommendedName>
        <fullName evidence="2">Ubiquitin-like domain-containing protein</fullName>
    </recommendedName>
</protein>
<dbReference type="GO" id="GO:0043130">
    <property type="term" value="F:ubiquitin binding"/>
    <property type="evidence" value="ECO:0007669"/>
    <property type="project" value="TreeGrafter"/>
</dbReference>
<proteinExistence type="predicted"/>
<dbReference type="GO" id="GO:0070628">
    <property type="term" value="F:proteasome binding"/>
    <property type="evidence" value="ECO:0007669"/>
    <property type="project" value="TreeGrafter"/>
</dbReference>
<comment type="caution">
    <text evidence="3">The sequence shown here is derived from an EMBL/GenBank/DDBJ whole genome shotgun (WGS) entry which is preliminary data.</text>
</comment>
<sequence>MGITVAVKVDHLPIANALVAAPASEKTRTVLVPNLDNHGTVRDTLQAFLSRNLFIPEECQLISAPMFTRLSEKDNVDDIYKRYSCQADQEISELYLDEDTFTMYGREGGRFVDLVGEKRIDEYHILDRSTLQLKRLPRPLSEDGGRVFVETKDGVIPLLGVSPLTPISAIKHLLEALTSIPVSQQLLSSVGRVMHDEFLLRDFDGLHKVYEDSIIDLCKSEDKNTEQAHRRMVVHVNVVGEEEFSITVQGRDTVLSVLRAVESRIGISPYQQKISYSGKLLQEKKTLGSYLIQPESILTVTMSKNPVNLGKKPNSIPEETEGQPKDGSKPDASKLKFMRTSKGHVKGTLTIPVIATDTVSDLKRKLKRTLAPLVERNVSAAPVVNQQPFGDTMLRTPGKSPMRTPPRSRFSTNEGHQGSEEWRNAELRKISSESKNGGRSLSFSKLMNLSPNPKPSFQSPQHCPVEAPFSPGGPKSGPLPTRKPLVDASDSKPAPASAKRLTFTSRADTPPNSITAPDLKGSSCRDLMPELLSLPDLDSKDAPIKVIVERKPLSQTDENTNTDNKLGATWNNKLGNVQSKIDNKIGAIKNIDKKAVKNWFNTNVESFKEHMRVLADG</sequence>
<dbReference type="GO" id="GO:0005829">
    <property type="term" value="C:cytosol"/>
    <property type="evidence" value="ECO:0007669"/>
    <property type="project" value="TreeGrafter"/>
</dbReference>
<dbReference type="InterPro" id="IPR000626">
    <property type="entry name" value="Ubiquitin-like_dom"/>
</dbReference>
<dbReference type="PANTHER" id="PTHR10621:SF0">
    <property type="entry name" value="UV EXCISION REPAIR PROTEIN RAD23"/>
    <property type="match status" value="1"/>
</dbReference>
<gene>
    <name evidence="3" type="ORF">KC19_3G151300</name>
</gene>
<dbReference type="EMBL" id="CM026423">
    <property type="protein sequence ID" value="KAG0583641.1"/>
    <property type="molecule type" value="Genomic_DNA"/>
</dbReference>
<dbReference type="Pfam" id="PF00240">
    <property type="entry name" value="ubiquitin"/>
    <property type="match status" value="1"/>
</dbReference>
<dbReference type="PANTHER" id="PTHR10621">
    <property type="entry name" value="UV EXCISION REPAIR PROTEIN RAD23"/>
    <property type="match status" value="1"/>
</dbReference>
<dbReference type="Gene3D" id="3.10.20.90">
    <property type="entry name" value="Phosphatidylinositol 3-kinase Catalytic Subunit, Chain A, domain 1"/>
    <property type="match status" value="2"/>
</dbReference>
<organism evidence="3 4">
    <name type="scientific">Ceratodon purpureus</name>
    <name type="common">Fire moss</name>
    <name type="synonym">Dicranum purpureum</name>
    <dbReference type="NCBI Taxonomy" id="3225"/>
    <lineage>
        <taxon>Eukaryota</taxon>
        <taxon>Viridiplantae</taxon>
        <taxon>Streptophyta</taxon>
        <taxon>Embryophyta</taxon>
        <taxon>Bryophyta</taxon>
        <taxon>Bryophytina</taxon>
        <taxon>Bryopsida</taxon>
        <taxon>Dicranidae</taxon>
        <taxon>Pseudoditrichales</taxon>
        <taxon>Ditrichaceae</taxon>
        <taxon>Ceratodon</taxon>
    </lineage>
</organism>
<name>A0A8T0IL77_CERPU</name>
<feature type="region of interest" description="Disordered" evidence="1">
    <location>
        <begin position="305"/>
        <end position="333"/>
    </location>
</feature>
<feature type="domain" description="Ubiquitin-like" evidence="2">
    <location>
        <begin position="232"/>
        <end position="304"/>
    </location>
</feature>
<dbReference type="InterPro" id="IPR029071">
    <property type="entry name" value="Ubiquitin-like_domsf"/>
</dbReference>
<dbReference type="Proteomes" id="UP000822688">
    <property type="component" value="Chromosome 3"/>
</dbReference>
<dbReference type="GO" id="GO:0043161">
    <property type="term" value="P:proteasome-mediated ubiquitin-dependent protein catabolic process"/>
    <property type="evidence" value="ECO:0007669"/>
    <property type="project" value="TreeGrafter"/>
</dbReference>
<dbReference type="SUPFAM" id="SSF54236">
    <property type="entry name" value="Ubiquitin-like"/>
    <property type="match status" value="2"/>
</dbReference>
<dbReference type="AlphaFoldDB" id="A0A8T0IL77"/>
<feature type="compositionally biased region" description="Low complexity" evidence="1">
    <location>
        <begin position="487"/>
        <end position="499"/>
    </location>
</feature>
<dbReference type="GO" id="GO:0005654">
    <property type="term" value="C:nucleoplasm"/>
    <property type="evidence" value="ECO:0007669"/>
    <property type="project" value="TreeGrafter"/>
</dbReference>
<dbReference type="SMART" id="SM00213">
    <property type="entry name" value="UBQ"/>
    <property type="match status" value="2"/>
</dbReference>
<evidence type="ECO:0000313" key="4">
    <source>
        <dbReference type="Proteomes" id="UP000822688"/>
    </source>
</evidence>
<accession>A0A8T0IL77</accession>
<keyword evidence="4" id="KW-1185">Reference proteome</keyword>
<evidence type="ECO:0000313" key="3">
    <source>
        <dbReference type="EMBL" id="KAG0583641.1"/>
    </source>
</evidence>
<feature type="compositionally biased region" description="Basic and acidic residues" evidence="1">
    <location>
        <begin position="417"/>
        <end position="432"/>
    </location>
</feature>
<dbReference type="CDD" id="cd17039">
    <property type="entry name" value="Ubl_ubiquitin_like"/>
    <property type="match status" value="2"/>
</dbReference>
<feature type="compositionally biased region" description="Basic and acidic residues" evidence="1">
    <location>
        <begin position="322"/>
        <end position="333"/>
    </location>
</feature>